<evidence type="ECO:0000313" key="2">
    <source>
        <dbReference type="EMBL" id="QCD87717.1"/>
    </source>
</evidence>
<sequence length="129" mass="14918">MIESNRELTLSLRRCACILSLSIPKLMASVKGFEGYSGSTRKCSDGAEKDENENNSDINGKYSIPNCIAVLKRLRKEFYSMNKLEYGFALESIKDPQNRIIIMSLQDSMTELYCWNHYNYTVNERQNLR</sequence>
<reference evidence="2 3" key="1">
    <citation type="submission" date="2019-04" db="EMBL/GenBank/DDBJ databases">
        <title>An improved genome assembly and genetic linkage map for asparagus bean, Vigna unguiculata ssp. sesquipedialis.</title>
        <authorList>
            <person name="Xia Q."/>
            <person name="Zhang R."/>
            <person name="Dong Y."/>
        </authorList>
    </citation>
    <scope>NUCLEOTIDE SEQUENCE [LARGE SCALE GENOMIC DNA]</scope>
    <source>
        <tissue evidence="2">Leaf</tissue>
    </source>
</reference>
<dbReference type="Proteomes" id="UP000501690">
    <property type="component" value="Linkage Group LG3"/>
</dbReference>
<dbReference type="AlphaFoldDB" id="A0A4D6LGK2"/>
<name>A0A4D6LGK2_VIGUN</name>
<proteinExistence type="predicted"/>
<feature type="region of interest" description="Disordered" evidence="1">
    <location>
        <begin position="35"/>
        <end position="57"/>
    </location>
</feature>
<evidence type="ECO:0000313" key="3">
    <source>
        <dbReference type="Proteomes" id="UP000501690"/>
    </source>
</evidence>
<keyword evidence="3" id="KW-1185">Reference proteome</keyword>
<evidence type="ECO:0000256" key="1">
    <source>
        <dbReference type="SAM" id="MobiDB-lite"/>
    </source>
</evidence>
<protein>
    <submittedName>
        <fullName evidence="2">Uncharacterized protein</fullName>
    </submittedName>
</protein>
<gene>
    <name evidence="2" type="ORF">DEO72_LG3g2257</name>
</gene>
<accession>A0A4D6LGK2</accession>
<dbReference type="EMBL" id="CP039347">
    <property type="protein sequence ID" value="QCD87717.1"/>
    <property type="molecule type" value="Genomic_DNA"/>
</dbReference>
<organism evidence="2 3">
    <name type="scientific">Vigna unguiculata</name>
    <name type="common">Cowpea</name>
    <dbReference type="NCBI Taxonomy" id="3917"/>
    <lineage>
        <taxon>Eukaryota</taxon>
        <taxon>Viridiplantae</taxon>
        <taxon>Streptophyta</taxon>
        <taxon>Embryophyta</taxon>
        <taxon>Tracheophyta</taxon>
        <taxon>Spermatophyta</taxon>
        <taxon>Magnoliopsida</taxon>
        <taxon>eudicotyledons</taxon>
        <taxon>Gunneridae</taxon>
        <taxon>Pentapetalae</taxon>
        <taxon>rosids</taxon>
        <taxon>fabids</taxon>
        <taxon>Fabales</taxon>
        <taxon>Fabaceae</taxon>
        <taxon>Papilionoideae</taxon>
        <taxon>50 kb inversion clade</taxon>
        <taxon>NPAAA clade</taxon>
        <taxon>indigoferoid/millettioid clade</taxon>
        <taxon>Phaseoleae</taxon>
        <taxon>Vigna</taxon>
    </lineage>
</organism>